<organism evidence="1 2">
    <name type="scientific">Flavobacterium hankyongi</name>
    <dbReference type="NCBI Taxonomy" id="1176532"/>
    <lineage>
        <taxon>Bacteria</taxon>
        <taxon>Pseudomonadati</taxon>
        <taxon>Bacteroidota</taxon>
        <taxon>Flavobacteriia</taxon>
        <taxon>Flavobacteriales</taxon>
        <taxon>Flavobacteriaceae</taxon>
        <taxon>Flavobacterium</taxon>
    </lineage>
</organism>
<dbReference type="RefSeq" id="WP_264542459.1">
    <property type="nucleotide sequence ID" value="NZ_BAABIP010000020.1"/>
</dbReference>
<reference evidence="2" key="1">
    <citation type="journal article" date="2019" name="Int. J. Syst. Evol. Microbiol.">
        <title>The Global Catalogue of Microorganisms (GCM) 10K type strain sequencing project: providing services to taxonomists for standard genome sequencing and annotation.</title>
        <authorList>
            <consortium name="The Broad Institute Genomics Platform"/>
            <consortium name="The Broad Institute Genome Sequencing Center for Infectious Disease"/>
            <person name="Wu L."/>
            <person name="Ma J."/>
        </authorList>
    </citation>
    <scope>NUCLEOTIDE SEQUENCE [LARGE SCALE GENOMIC DNA]</scope>
    <source>
        <strain evidence="2">JCM 18198</strain>
    </source>
</reference>
<keyword evidence="2" id="KW-1185">Reference proteome</keyword>
<protein>
    <recommendedName>
        <fullName evidence="3">GLPGLI family protein</fullName>
    </recommendedName>
</protein>
<evidence type="ECO:0000313" key="2">
    <source>
        <dbReference type="Proteomes" id="UP001500141"/>
    </source>
</evidence>
<comment type="caution">
    <text evidence="1">The sequence shown here is derived from an EMBL/GenBank/DDBJ whole genome shotgun (WGS) entry which is preliminary data.</text>
</comment>
<dbReference type="Proteomes" id="UP001500141">
    <property type="component" value="Unassembled WGS sequence"/>
</dbReference>
<accession>A0ABP9A5B2</accession>
<sequence>MPLLLKAKNLIFFLILNYNLGYSQEWRNFNSYKRETGHSTLDQGCWLKKDRKKKTEVWQNANSFNLSITNGYLKYKSISEIRDFYSWFEEQRKIKGHEIKWIGVSKIVANQLSNFDNGLIRFFIVRNKEVTQFANEGSAKVLEFAFPKLQSVYFSKEPITGKAAQKWDYDYGTNEQCIILEPLYQKLSPRAISRLNRIAKGKGIFSFAVKKQMKYIGNIEDCHSRYEHGLKISNMNPELKKAEQISNTSNVAN</sequence>
<dbReference type="EMBL" id="BAABIP010000020">
    <property type="protein sequence ID" value="GAA4773318.1"/>
    <property type="molecule type" value="Genomic_DNA"/>
</dbReference>
<name>A0ABP9A5B2_9FLAO</name>
<proteinExistence type="predicted"/>
<evidence type="ECO:0000313" key="1">
    <source>
        <dbReference type="EMBL" id="GAA4773318.1"/>
    </source>
</evidence>
<evidence type="ECO:0008006" key="3">
    <source>
        <dbReference type="Google" id="ProtNLM"/>
    </source>
</evidence>
<gene>
    <name evidence="1" type="ORF">GCM10023230_24880</name>
</gene>